<protein>
    <submittedName>
        <fullName evidence="1">Uncharacterized protein</fullName>
    </submittedName>
</protein>
<proteinExistence type="predicted"/>
<dbReference type="VEuPathDB" id="FungiDB:TRICI_000476"/>
<comment type="caution">
    <text evidence="1">The sequence shown here is derived from an EMBL/GenBank/DDBJ whole genome shotgun (WGS) entry which is preliminary data.</text>
</comment>
<dbReference type="AlphaFoldDB" id="A0A642VDA4"/>
<reference evidence="1" key="1">
    <citation type="journal article" date="2019" name="G3 (Bethesda)">
        <title>Genome Assemblies of Two Rare Opportunistic Yeast Pathogens: Diutina rugosa (syn. Candida rugosa) and Trichomonascus ciferrii (syn. Candida ciferrii).</title>
        <authorList>
            <person name="Mixao V."/>
            <person name="Saus E."/>
            <person name="Hansen A.P."/>
            <person name="Lass-Florl C."/>
            <person name="Gabaldon T."/>
        </authorList>
    </citation>
    <scope>NUCLEOTIDE SEQUENCE</scope>
    <source>
        <strain evidence="1">CBS 4856</strain>
    </source>
</reference>
<gene>
    <name evidence="1" type="ORF">TRICI_000476</name>
</gene>
<organism evidence="1 2">
    <name type="scientific">Trichomonascus ciferrii</name>
    <dbReference type="NCBI Taxonomy" id="44093"/>
    <lineage>
        <taxon>Eukaryota</taxon>
        <taxon>Fungi</taxon>
        <taxon>Dikarya</taxon>
        <taxon>Ascomycota</taxon>
        <taxon>Saccharomycotina</taxon>
        <taxon>Dipodascomycetes</taxon>
        <taxon>Dipodascales</taxon>
        <taxon>Trichomonascaceae</taxon>
        <taxon>Trichomonascus</taxon>
        <taxon>Trichomonascus ciferrii complex</taxon>
    </lineage>
</organism>
<accession>A0A642VDA4</accession>
<sequence length="78" mass="9403">MESSTCIVCEWAEGTEGFEYQRGELFEHFKSERHLNNWQRWVTYLHSQDIGADYVKDWLQQHQLLSLHQRAINSTMQM</sequence>
<dbReference type="EMBL" id="SWFS01000040">
    <property type="protein sequence ID" value="KAA8917364.1"/>
    <property type="molecule type" value="Genomic_DNA"/>
</dbReference>
<name>A0A642VDA4_9ASCO</name>
<keyword evidence="2" id="KW-1185">Reference proteome</keyword>
<dbReference type="Proteomes" id="UP000761534">
    <property type="component" value="Unassembled WGS sequence"/>
</dbReference>
<evidence type="ECO:0000313" key="2">
    <source>
        <dbReference type="Proteomes" id="UP000761534"/>
    </source>
</evidence>
<evidence type="ECO:0000313" key="1">
    <source>
        <dbReference type="EMBL" id="KAA8917364.1"/>
    </source>
</evidence>